<dbReference type="SUPFAM" id="SSF53098">
    <property type="entry name" value="Ribonuclease H-like"/>
    <property type="match status" value="1"/>
</dbReference>
<dbReference type="EMBL" id="MTKT01005615">
    <property type="protein sequence ID" value="OWM65277.1"/>
    <property type="molecule type" value="Genomic_DNA"/>
</dbReference>
<reference evidence="10" key="3">
    <citation type="journal article" date="2020" name="Plant Biotechnol. J.">
        <title>The pomegranate (Punica granatum L.) draft genome dissects genetic divergence between soft- and hard-seeded cultivars.</title>
        <authorList>
            <person name="Luo X."/>
            <person name="Li H."/>
            <person name="Wu Z."/>
            <person name="Yao W."/>
            <person name="Zhao P."/>
            <person name="Cao D."/>
            <person name="Yu H."/>
            <person name="Li K."/>
            <person name="Poudel K."/>
            <person name="Zhao D."/>
            <person name="Zhang F."/>
            <person name="Xia X."/>
            <person name="Chen L."/>
            <person name="Wang Q."/>
            <person name="Jing D."/>
            <person name="Cao S."/>
        </authorList>
    </citation>
    <scope>NUCLEOTIDE SEQUENCE [LARGE SCALE GENOMIC DNA]</scope>
</reference>
<evidence type="ECO:0000256" key="5">
    <source>
        <dbReference type="ARBA" id="ARBA00022839"/>
    </source>
</evidence>
<dbReference type="AlphaFoldDB" id="A0A218VXG3"/>
<organism evidence="8 9">
    <name type="scientific">Punica granatum</name>
    <name type="common">Pomegranate</name>
    <dbReference type="NCBI Taxonomy" id="22663"/>
    <lineage>
        <taxon>Eukaryota</taxon>
        <taxon>Viridiplantae</taxon>
        <taxon>Streptophyta</taxon>
        <taxon>Embryophyta</taxon>
        <taxon>Tracheophyta</taxon>
        <taxon>Spermatophyta</taxon>
        <taxon>Magnoliopsida</taxon>
        <taxon>eudicotyledons</taxon>
        <taxon>Gunneridae</taxon>
        <taxon>Pentapetalae</taxon>
        <taxon>rosids</taxon>
        <taxon>malvids</taxon>
        <taxon>Myrtales</taxon>
        <taxon>Lythraceae</taxon>
        <taxon>Punica</taxon>
    </lineage>
</organism>
<evidence type="ECO:0000256" key="3">
    <source>
        <dbReference type="ARBA" id="ARBA00022723"/>
    </source>
</evidence>
<keyword evidence="5" id="KW-0269">Exonuclease</keyword>
<dbReference type="OrthoDB" id="2018529at2759"/>
<dbReference type="Pfam" id="PF00929">
    <property type="entry name" value="RNase_T"/>
    <property type="match status" value="1"/>
</dbReference>
<evidence type="ECO:0000313" key="8">
    <source>
        <dbReference type="EMBL" id="OWM65277.1"/>
    </source>
</evidence>
<dbReference type="GO" id="GO:0008408">
    <property type="term" value="F:3'-5' exonuclease activity"/>
    <property type="evidence" value="ECO:0007669"/>
    <property type="project" value="TreeGrafter"/>
</dbReference>
<evidence type="ECO:0000313" key="11">
    <source>
        <dbReference type="RefSeq" id="XP_031407086.1"/>
    </source>
</evidence>
<dbReference type="InterPro" id="IPR013520">
    <property type="entry name" value="Ribonucl_H"/>
</dbReference>
<dbReference type="PANTHER" id="PTHR30231:SF4">
    <property type="entry name" value="PROTEIN NEN2"/>
    <property type="match status" value="1"/>
</dbReference>
<reference evidence="8" key="2">
    <citation type="submission" date="2017-06" db="EMBL/GenBank/DDBJ databases">
        <title>The pomegranate genome and the genomics of punicalagin biosynthesis.</title>
        <authorList>
            <person name="Xu C."/>
        </authorList>
    </citation>
    <scope>NUCLEOTIDE SEQUENCE [LARGE SCALE GENOMIC DNA]</scope>
    <source>
        <tissue evidence="8">Fresh leaf</tissue>
    </source>
</reference>
<gene>
    <name evidence="11" type="primary">LOC116215498</name>
    <name evidence="8" type="ORF">CDL15_Pgr008867</name>
</gene>
<name>A0A218VXG3_PUNGR</name>
<evidence type="ECO:0000256" key="1">
    <source>
        <dbReference type="ARBA" id="ARBA00001946"/>
    </source>
</evidence>
<reference evidence="11" key="4">
    <citation type="submission" date="2025-04" db="UniProtKB">
        <authorList>
            <consortium name="RefSeq"/>
        </authorList>
    </citation>
    <scope>IDENTIFICATION</scope>
    <source>
        <tissue evidence="11">Leaf</tissue>
    </source>
</reference>
<dbReference type="FunFam" id="3.30.420.10:FF:000040">
    <property type="entry name" value="Exonuclease family protein"/>
    <property type="match status" value="1"/>
</dbReference>
<reference evidence="9" key="1">
    <citation type="journal article" date="2017" name="Plant J.">
        <title>The pomegranate (Punica granatum L.) genome and the genomics of punicalagin biosynthesis.</title>
        <authorList>
            <person name="Qin G."/>
            <person name="Xu C."/>
            <person name="Ming R."/>
            <person name="Tang H."/>
            <person name="Guyot R."/>
            <person name="Kramer E.M."/>
            <person name="Hu Y."/>
            <person name="Yi X."/>
            <person name="Qi Y."/>
            <person name="Xu X."/>
            <person name="Gao Z."/>
            <person name="Pan H."/>
            <person name="Jian J."/>
            <person name="Tian Y."/>
            <person name="Yue Z."/>
            <person name="Xu Y."/>
        </authorList>
    </citation>
    <scope>NUCLEOTIDE SEQUENCE [LARGE SCALE GENOMIC DNA]</scope>
    <source>
        <strain evidence="9">cv. Dabenzi</strain>
    </source>
</reference>
<dbReference type="GeneID" id="116215498"/>
<dbReference type="InterPro" id="IPR012337">
    <property type="entry name" value="RNaseH-like_sf"/>
</dbReference>
<dbReference type="Proteomes" id="UP000197138">
    <property type="component" value="Unassembled WGS sequence"/>
</dbReference>
<dbReference type="Gene3D" id="3.30.420.10">
    <property type="entry name" value="Ribonuclease H-like superfamily/Ribonuclease H"/>
    <property type="match status" value="1"/>
</dbReference>
<feature type="domain" description="Exonuclease" evidence="7">
    <location>
        <begin position="11"/>
        <end position="182"/>
    </location>
</feature>
<evidence type="ECO:0000256" key="2">
    <source>
        <dbReference type="ARBA" id="ARBA00022722"/>
    </source>
</evidence>
<accession>A0A218VXG3</accession>
<keyword evidence="2" id="KW-0540">Nuclease</keyword>
<dbReference type="Proteomes" id="UP000515151">
    <property type="component" value="Chromosome 7"/>
</dbReference>
<keyword evidence="3" id="KW-0479">Metal-binding</keyword>
<keyword evidence="10" id="KW-1185">Reference proteome</keyword>
<comment type="cofactor">
    <cofactor evidence="1">
        <name>Mg(2+)</name>
        <dbReference type="ChEBI" id="CHEBI:18420"/>
    </cofactor>
</comment>
<proteinExistence type="predicted"/>
<dbReference type="CDD" id="cd06127">
    <property type="entry name" value="DEDDh"/>
    <property type="match status" value="1"/>
</dbReference>
<dbReference type="GO" id="GO:0046872">
    <property type="term" value="F:metal ion binding"/>
    <property type="evidence" value="ECO:0007669"/>
    <property type="project" value="UniProtKB-KW"/>
</dbReference>
<dbReference type="GO" id="GO:0003676">
    <property type="term" value="F:nucleic acid binding"/>
    <property type="evidence" value="ECO:0007669"/>
    <property type="project" value="InterPro"/>
</dbReference>
<evidence type="ECO:0000256" key="4">
    <source>
        <dbReference type="ARBA" id="ARBA00022801"/>
    </source>
</evidence>
<evidence type="ECO:0000256" key="6">
    <source>
        <dbReference type="ARBA" id="ARBA00022842"/>
    </source>
</evidence>
<dbReference type="RefSeq" id="XP_031407086.1">
    <property type="nucleotide sequence ID" value="XM_031551226.1"/>
</dbReference>
<sequence length="360" mass="40569">MAGLSNATRSEIVFFDLETTDRSQGRIILEFGAILVCPRKLEELKSYSTLVRPSDISIISSLPMQHKGITPDAVSKAPTFSEIADQVYDILHGRIWVGHNILKFDTARIRDAFAEIGKPAPKPKWIIDSLILLTEKFGRRAGDMKLATLAKYVGLPPQTHRSLDDVRMNLEVFKRCATILLLESEDESNQQDTAMEEEEEEGAVQLCCSALRVRFGVMDSKYNAYPWRPKLSFVVDTSPSLCQILDACDEKAQQLSVESGSNSEWNPVVFRKDGCFPTVRLHIPFVDVDGPDGPRFETEIYRKKSYGAVEELKFSKVDELIALINEGTFVDAYFSLNHYDYLQKAAGIRLVAKKLFIHPN</sequence>
<evidence type="ECO:0000313" key="9">
    <source>
        <dbReference type="Proteomes" id="UP000197138"/>
    </source>
</evidence>
<keyword evidence="6" id="KW-0460">Magnesium</keyword>
<keyword evidence="4" id="KW-0378">Hydrolase</keyword>
<dbReference type="SMART" id="SM00479">
    <property type="entry name" value="EXOIII"/>
    <property type="match status" value="1"/>
</dbReference>
<evidence type="ECO:0000313" key="10">
    <source>
        <dbReference type="Proteomes" id="UP000515151"/>
    </source>
</evidence>
<dbReference type="InterPro" id="IPR036397">
    <property type="entry name" value="RNaseH_sf"/>
</dbReference>
<evidence type="ECO:0000259" key="7">
    <source>
        <dbReference type="SMART" id="SM00479"/>
    </source>
</evidence>
<protein>
    <submittedName>
        <fullName evidence="11">Protein NEN1-like</fullName>
    </submittedName>
</protein>
<dbReference type="PANTHER" id="PTHR30231">
    <property type="entry name" value="DNA POLYMERASE III SUBUNIT EPSILON"/>
    <property type="match status" value="1"/>
</dbReference>